<dbReference type="EMBL" id="BOQN01000009">
    <property type="protein sequence ID" value="GIM88875.1"/>
    <property type="molecule type" value="Genomic_DNA"/>
</dbReference>
<comment type="caution">
    <text evidence="1">The sequence shown here is derived from an EMBL/GenBank/DDBJ whole genome shotgun (WGS) entry which is preliminary data.</text>
</comment>
<keyword evidence="2" id="KW-1185">Reference proteome</keyword>
<proteinExistence type="predicted"/>
<evidence type="ECO:0000313" key="2">
    <source>
        <dbReference type="Proteomes" id="UP000677082"/>
    </source>
</evidence>
<sequence length="153" mass="17328">MSAVDDIATWLTAQINDDERVALKAKAMRYDLPTDAPWERERIIADQIGGTSKAVAVHRIVAIFANPNRVLAEIDAKRQRIAWLMAQQHDMPEGFPTYDSCRLLAQPGELGDLEVGYCSCGLDGWRTQLLRFEALPYEDRADYPPEWRPKPVS</sequence>
<gene>
    <name evidence="1" type="ORF">Ato02nite_006680</name>
</gene>
<dbReference type="InterPro" id="IPR046193">
    <property type="entry name" value="DUF6221"/>
</dbReference>
<evidence type="ECO:0000313" key="1">
    <source>
        <dbReference type="EMBL" id="GIM88875.1"/>
    </source>
</evidence>
<accession>A0A919T4H3</accession>
<protein>
    <submittedName>
        <fullName evidence="1">Uncharacterized protein</fullName>
    </submittedName>
</protein>
<name>A0A919T4H3_9ACTN</name>
<reference evidence="1 2" key="1">
    <citation type="submission" date="2021-03" db="EMBL/GenBank/DDBJ databases">
        <title>Whole genome shotgun sequence of Actinoplanes toevensis NBRC 105298.</title>
        <authorList>
            <person name="Komaki H."/>
            <person name="Tamura T."/>
        </authorList>
    </citation>
    <scope>NUCLEOTIDE SEQUENCE [LARGE SCALE GENOMIC DNA]</scope>
    <source>
        <strain evidence="1 2">NBRC 105298</strain>
    </source>
</reference>
<dbReference type="Pfam" id="PF19730">
    <property type="entry name" value="DUF6221"/>
    <property type="match status" value="1"/>
</dbReference>
<dbReference type="Proteomes" id="UP000677082">
    <property type="component" value="Unassembled WGS sequence"/>
</dbReference>
<dbReference type="AlphaFoldDB" id="A0A919T4H3"/>
<organism evidence="1 2">
    <name type="scientific">Paractinoplanes toevensis</name>
    <dbReference type="NCBI Taxonomy" id="571911"/>
    <lineage>
        <taxon>Bacteria</taxon>
        <taxon>Bacillati</taxon>
        <taxon>Actinomycetota</taxon>
        <taxon>Actinomycetes</taxon>
        <taxon>Micromonosporales</taxon>
        <taxon>Micromonosporaceae</taxon>
        <taxon>Paractinoplanes</taxon>
    </lineage>
</organism>